<evidence type="ECO:0000313" key="7">
    <source>
        <dbReference type="EMBL" id="AHH42144.1"/>
    </source>
</evidence>
<evidence type="ECO:0000256" key="2">
    <source>
        <dbReference type="ARBA" id="ARBA00022525"/>
    </source>
</evidence>
<dbReference type="EMBL" id="JT416777">
    <property type="protein sequence ID" value="AHH42144.1"/>
    <property type="molecule type" value="mRNA"/>
</dbReference>
<feature type="compositionally biased region" description="Low complexity" evidence="4">
    <location>
        <begin position="71"/>
        <end position="81"/>
    </location>
</feature>
<reference evidence="7" key="1">
    <citation type="journal article" date="2012" name="BMC Genomics">
        <title>Efficient assembly and annotation of the transcriptome of catfish by RNA-Seq analysis of a doubled haploid homozygote.</title>
        <authorList>
            <person name="Liu S."/>
            <person name="Zhang Y."/>
            <person name="Zhou Z."/>
            <person name="Waldbieser G."/>
            <person name="Sun F."/>
            <person name="Lu J."/>
            <person name="Zhang J."/>
            <person name="Jiang Y."/>
            <person name="Zhang H."/>
            <person name="Wang X."/>
            <person name="Rajendran K.V."/>
            <person name="Khoo L."/>
            <person name="Kucuktas H."/>
            <person name="Peatman E."/>
            <person name="Liu Z."/>
        </authorList>
    </citation>
    <scope>NUCLEOTIDE SEQUENCE</scope>
    <source>
        <tissue evidence="7">Mixed</tissue>
    </source>
</reference>
<evidence type="ECO:0000313" key="9">
    <source>
        <dbReference type="RefSeq" id="XP_017347302.1"/>
    </source>
</evidence>
<keyword evidence="3" id="KW-0272">Extracellular matrix</keyword>
<dbReference type="InterPro" id="IPR008983">
    <property type="entry name" value="Tumour_necrosis_fac-like_dom"/>
</dbReference>
<comment type="subcellular location">
    <subcellularLocation>
        <location evidence="1">Secreted</location>
        <location evidence="1">Extracellular space</location>
        <location evidence="1">Extracellular matrix</location>
    </subcellularLocation>
</comment>
<dbReference type="Proteomes" id="UP000221080">
    <property type="component" value="Chromosome 18"/>
</dbReference>
<dbReference type="Pfam" id="PF00386">
    <property type="entry name" value="C1q"/>
    <property type="match status" value="1"/>
</dbReference>
<dbReference type="InterPro" id="IPR001073">
    <property type="entry name" value="C1q_dom"/>
</dbReference>
<protein>
    <submittedName>
        <fullName evidence="7 9">Complement C1q subcomponent subunit B</fullName>
    </submittedName>
</protein>
<keyword evidence="8" id="KW-1185">Reference proteome</keyword>
<keyword evidence="5" id="KW-0732">Signal</keyword>
<feature type="region of interest" description="Disordered" evidence="4">
    <location>
        <begin position="38"/>
        <end position="104"/>
    </location>
</feature>
<dbReference type="SMART" id="SM00110">
    <property type="entry name" value="C1Q"/>
    <property type="match status" value="1"/>
</dbReference>
<name>W5UJ21_ICTPU</name>
<dbReference type="PROSITE" id="PS50871">
    <property type="entry name" value="C1Q"/>
    <property type="match status" value="1"/>
</dbReference>
<dbReference type="SUPFAM" id="SSF49842">
    <property type="entry name" value="TNF-like"/>
    <property type="match status" value="1"/>
</dbReference>
<evidence type="ECO:0000256" key="4">
    <source>
        <dbReference type="SAM" id="MobiDB-lite"/>
    </source>
</evidence>
<gene>
    <name evidence="7" type="primary">C1qb</name>
    <name evidence="9" type="synonym">c1qb</name>
</gene>
<organism evidence="7">
    <name type="scientific">Ictalurus punctatus</name>
    <name type="common">Channel catfish</name>
    <name type="synonym">Silurus punctatus</name>
    <dbReference type="NCBI Taxonomy" id="7998"/>
    <lineage>
        <taxon>Eukaryota</taxon>
        <taxon>Metazoa</taxon>
        <taxon>Chordata</taxon>
        <taxon>Craniata</taxon>
        <taxon>Vertebrata</taxon>
        <taxon>Euteleostomi</taxon>
        <taxon>Actinopterygii</taxon>
        <taxon>Neopterygii</taxon>
        <taxon>Teleostei</taxon>
        <taxon>Ostariophysi</taxon>
        <taxon>Siluriformes</taxon>
        <taxon>Ictaluridae</taxon>
        <taxon>Ictalurus</taxon>
    </lineage>
</organism>
<dbReference type="PRINTS" id="PR00007">
    <property type="entry name" value="COMPLEMNTC1Q"/>
</dbReference>
<feature type="signal peptide" evidence="5">
    <location>
        <begin position="1"/>
        <end position="24"/>
    </location>
</feature>
<dbReference type="RefSeq" id="XP_017347302.1">
    <property type="nucleotide sequence ID" value="XM_017491813.2"/>
</dbReference>
<evidence type="ECO:0000313" key="8">
    <source>
        <dbReference type="Proteomes" id="UP000221080"/>
    </source>
</evidence>
<evidence type="ECO:0000256" key="3">
    <source>
        <dbReference type="ARBA" id="ARBA00022530"/>
    </source>
</evidence>
<dbReference type="PANTHER" id="PTHR15427:SF43">
    <property type="entry name" value="COMPLEMENT COMPONENT 1, Q SUBCOMPONENT, B CHAIN PRECURSOR"/>
    <property type="match status" value="1"/>
</dbReference>
<evidence type="ECO:0000259" key="6">
    <source>
        <dbReference type="PROSITE" id="PS50871"/>
    </source>
</evidence>
<accession>W5UJ21</accession>
<dbReference type="GeneID" id="108278436"/>
<evidence type="ECO:0000256" key="1">
    <source>
        <dbReference type="ARBA" id="ARBA00004498"/>
    </source>
</evidence>
<proteinExistence type="evidence at transcript level"/>
<reference evidence="9" key="3">
    <citation type="submission" date="2025-04" db="UniProtKB">
        <authorList>
            <consortium name="RefSeq"/>
        </authorList>
    </citation>
    <scope>IDENTIFICATION</scope>
    <source>
        <tissue evidence="9">Blood</tissue>
    </source>
</reference>
<dbReference type="OrthoDB" id="8964326at2759"/>
<evidence type="ECO:0000256" key="5">
    <source>
        <dbReference type="SAM" id="SignalP"/>
    </source>
</evidence>
<dbReference type="InterPro" id="IPR050392">
    <property type="entry name" value="Collagen/C1q_domain"/>
</dbReference>
<dbReference type="STRING" id="7998.ENSIPUP00000002052"/>
<reference evidence="8" key="2">
    <citation type="journal article" date="2016" name="Nat. Commun.">
        <title>The channel catfish genome sequence provides insights into the evolution of scale formation in teleosts.</title>
        <authorList>
            <person name="Liu Z."/>
            <person name="Liu S."/>
            <person name="Yao J."/>
            <person name="Bao L."/>
            <person name="Zhang J."/>
            <person name="Li Y."/>
            <person name="Jiang C."/>
            <person name="Sun L."/>
            <person name="Wang R."/>
            <person name="Zhang Y."/>
            <person name="Zhou T."/>
            <person name="Zeng Q."/>
            <person name="Fu Q."/>
            <person name="Gao S."/>
            <person name="Li N."/>
            <person name="Koren S."/>
            <person name="Jiang Y."/>
            <person name="Zimin A."/>
            <person name="Xu P."/>
            <person name="Phillippy A.M."/>
            <person name="Geng X."/>
            <person name="Song L."/>
            <person name="Sun F."/>
            <person name="Li C."/>
            <person name="Wang X."/>
            <person name="Chen A."/>
            <person name="Jin Y."/>
            <person name="Yuan Z."/>
            <person name="Yang Y."/>
            <person name="Tan S."/>
            <person name="Peatman E."/>
            <person name="Lu J."/>
            <person name="Qin Z."/>
            <person name="Dunham R."/>
            <person name="Li Z."/>
            <person name="Sonstegard T."/>
            <person name="Feng J."/>
            <person name="Danzmann R.G."/>
            <person name="Schroeder S."/>
            <person name="Scheffler B."/>
            <person name="Duke M.V."/>
            <person name="Ballard L."/>
            <person name="Kucuktas H."/>
            <person name="Kaltenboeck L."/>
            <person name="Liu H."/>
            <person name="Armbruster J."/>
            <person name="Xie Y."/>
            <person name="Kirby M.L."/>
            <person name="Tian Y."/>
            <person name="Flanagan M.E."/>
            <person name="Mu W."/>
            <person name="Waldbieser G.C."/>
        </authorList>
    </citation>
    <scope>NUCLEOTIDE SEQUENCE [LARGE SCALE GENOMIC DNA]</scope>
    <source>
        <strain evidence="8">SDA103</strain>
    </source>
</reference>
<feature type="chain" id="PRO_5013540419" evidence="5">
    <location>
        <begin position="25"/>
        <end position="240"/>
    </location>
</feature>
<dbReference type="Gene3D" id="2.60.120.40">
    <property type="match status" value="1"/>
</dbReference>
<dbReference type="PANTHER" id="PTHR15427">
    <property type="entry name" value="EMILIN ELASTIN MICROFIBRIL INTERFACE-LOCATED PROTEIN ELASTIN MICROFIBRIL INTERFACER"/>
    <property type="match status" value="1"/>
</dbReference>
<dbReference type="CTD" id="713"/>
<dbReference type="AlphaFoldDB" id="W5UJ21"/>
<keyword evidence="2" id="KW-0964">Secreted</keyword>
<dbReference type="KEGG" id="ipu:108278436"/>
<feature type="domain" description="C1q" evidence="6">
    <location>
        <begin position="109"/>
        <end position="240"/>
    </location>
</feature>
<sequence length="240" mass="25371">MVSLSVYALLPVSVLLWLVSPSISDKCDSSFGFSGVPGIPGTPGTNGKSGPKGAKGDPGEDTQPVRGAKGELGAPGRPGRPGLKGDEGAHGAPGLKGPKGSQGTFRTISNVNLAFFSNKRRSNSRTSVTQNKIIEFEDLFSPEKPGETLRDNLFTAQQPGIYYFVYHVSALHTACLCIKKTDTVVLTMCDFSQGVMLTSGSVVLDLKLMDTVGVYVCTKSSQIISKDADNTFTGFLLFPS</sequence>